<evidence type="ECO:0000256" key="4">
    <source>
        <dbReference type="ARBA" id="ARBA00022692"/>
    </source>
</evidence>
<accession>N0E329</accession>
<keyword evidence="3" id="KW-1003">Cell membrane</keyword>
<feature type="transmembrane region" description="Helical" evidence="7">
    <location>
        <begin position="102"/>
        <end position="122"/>
    </location>
</feature>
<feature type="transmembrane region" description="Helical" evidence="7">
    <location>
        <begin position="73"/>
        <end position="96"/>
    </location>
</feature>
<evidence type="ECO:0000256" key="1">
    <source>
        <dbReference type="ARBA" id="ARBA00004651"/>
    </source>
</evidence>
<comment type="caution">
    <text evidence="9">The sequence shown here is derived from an EMBL/GenBank/DDBJ whole genome shotgun (WGS) entry which is preliminary data.</text>
</comment>
<evidence type="ECO:0000313" key="9">
    <source>
        <dbReference type="EMBL" id="CCH71388.1"/>
    </source>
</evidence>
<proteinExistence type="inferred from homology"/>
<feature type="transmembrane region" description="Helical" evidence="7">
    <location>
        <begin position="225"/>
        <end position="245"/>
    </location>
</feature>
<comment type="subcellular location">
    <subcellularLocation>
        <location evidence="1">Cell membrane</location>
        <topology evidence="1">Multi-pass membrane protein</topology>
    </subcellularLocation>
</comment>
<dbReference type="PANTHER" id="PTHR42920:SF5">
    <property type="entry name" value="EAMA DOMAIN-CONTAINING PROTEIN"/>
    <property type="match status" value="1"/>
</dbReference>
<keyword evidence="10" id="KW-1185">Reference proteome</keyword>
<sequence length="330" mass="33821">MMVETIRKKVGSGFVLVIASCLFFATSGTFAKALITAGWSPLAVVTVRVGGAALILLPWSLGTLRGRWAEIRGHLGLVGGYGLLGIAAAQLGYFGAVQRLDVAVALLIEYLGIVLVVLWIWLRTRVTPHAYTLLGVALSIAGLALVLQILGAAAPDVVGVLWGLFAAIGMAGHYLLAARPTPVPAVAFAGLGLTAGFVLLVLAGVLGVVPFVVGGDSVVLGGSQLPAWVALAELIVIAAAAAYLMGIAGARRLGSTLASFVGLTEVLFAVLIAWVLLGETPGLIRAIGGLLILGGVVAVRMGEMRTVDEHPEIAADDVLVDPEPEAVHAP</sequence>
<dbReference type="Pfam" id="PF00892">
    <property type="entry name" value="EamA"/>
    <property type="match status" value="2"/>
</dbReference>
<organism evidence="9 10">
    <name type="scientific">Phycicoccus elongatus Lp2</name>
    <dbReference type="NCBI Taxonomy" id="1193181"/>
    <lineage>
        <taxon>Bacteria</taxon>
        <taxon>Bacillati</taxon>
        <taxon>Actinomycetota</taxon>
        <taxon>Actinomycetes</taxon>
        <taxon>Micrococcales</taxon>
        <taxon>Intrasporangiaceae</taxon>
        <taxon>Phycicoccus</taxon>
    </lineage>
</organism>
<feature type="domain" description="EamA" evidence="8">
    <location>
        <begin position="159"/>
        <end position="299"/>
    </location>
</feature>
<dbReference type="HOGENOM" id="CLU_033863_1_0_11"/>
<dbReference type="InterPro" id="IPR037185">
    <property type="entry name" value="EmrE-like"/>
</dbReference>
<feature type="transmembrane region" description="Helical" evidence="7">
    <location>
        <begin position="41"/>
        <end position="61"/>
    </location>
</feature>
<dbReference type="STRING" id="1193181.BN10_920018"/>
<comment type="similarity">
    <text evidence="2">Belongs to the EamA transporter family.</text>
</comment>
<evidence type="ECO:0000256" key="7">
    <source>
        <dbReference type="SAM" id="Phobius"/>
    </source>
</evidence>
<evidence type="ECO:0000256" key="6">
    <source>
        <dbReference type="ARBA" id="ARBA00023136"/>
    </source>
</evidence>
<dbReference type="EMBL" id="CAIZ01000166">
    <property type="protein sequence ID" value="CCH71388.1"/>
    <property type="molecule type" value="Genomic_DNA"/>
</dbReference>
<evidence type="ECO:0000256" key="5">
    <source>
        <dbReference type="ARBA" id="ARBA00022989"/>
    </source>
</evidence>
<dbReference type="Proteomes" id="UP000013167">
    <property type="component" value="Unassembled WGS sequence"/>
</dbReference>
<feature type="transmembrane region" description="Helical" evidence="7">
    <location>
        <begin position="129"/>
        <end position="151"/>
    </location>
</feature>
<feature type="transmembrane region" description="Helical" evidence="7">
    <location>
        <begin position="283"/>
        <end position="301"/>
    </location>
</feature>
<dbReference type="AlphaFoldDB" id="N0E329"/>
<protein>
    <recommendedName>
        <fullName evidence="8">EamA domain-containing protein</fullName>
    </recommendedName>
</protein>
<gene>
    <name evidence="9" type="ORF">BN10_920018</name>
</gene>
<keyword evidence="4 7" id="KW-0812">Transmembrane</keyword>
<feature type="transmembrane region" description="Helical" evidence="7">
    <location>
        <begin position="188"/>
        <end position="213"/>
    </location>
</feature>
<keyword evidence="6 7" id="KW-0472">Membrane</keyword>
<feature type="transmembrane region" description="Helical" evidence="7">
    <location>
        <begin position="157"/>
        <end position="176"/>
    </location>
</feature>
<feature type="domain" description="EamA" evidence="8">
    <location>
        <begin position="12"/>
        <end position="147"/>
    </location>
</feature>
<dbReference type="InterPro" id="IPR051258">
    <property type="entry name" value="Diverse_Substrate_Transporter"/>
</dbReference>
<dbReference type="InterPro" id="IPR000620">
    <property type="entry name" value="EamA_dom"/>
</dbReference>
<dbReference type="PANTHER" id="PTHR42920">
    <property type="entry name" value="OS03G0707200 PROTEIN-RELATED"/>
    <property type="match status" value="1"/>
</dbReference>
<dbReference type="SUPFAM" id="SSF103481">
    <property type="entry name" value="Multidrug resistance efflux transporter EmrE"/>
    <property type="match status" value="2"/>
</dbReference>
<dbReference type="PROSITE" id="PS51257">
    <property type="entry name" value="PROKAR_LIPOPROTEIN"/>
    <property type="match status" value="1"/>
</dbReference>
<feature type="transmembrane region" description="Helical" evidence="7">
    <location>
        <begin position="257"/>
        <end position="277"/>
    </location>
</feature>
<keyword evidence="5 7" id="KW-1133">Transmembrane helix</keyword>
<evidence type="ECO:0000256" key="3">
    <source>
        <dbReference type="ARBA" id="ARBA00022475"/>
    </source>
</evidence>
<evidence type="ECO:0000259" key="8">
    <source>
        <dbReference type="Pfam" id="PF00892"/>
    </source>
</evidence>
<name>N0E329_9MICO</name>
<reference evidence="9 10" key="1">
    <citation type="journal article" date="2013" name="ISME J.">
        <title>A metabolic model for members of the genus Tetrasphaera involved in enhanced biological phosphorus removal.</title>
        <authorList>
            <person name="Kristiansen R."/>
            <person name="Nguyen H.T.T."/>
            <person name="Saunders A.M."/>
            <person name="Nielsen J.L."/>
            <person name="Wimmer R."/>
            <person name="Le V.Q."/>
            <person name="McIlroy S.J."/>
            <person name="Petrovski S."/>
            <person name="Seviour R.J."/>
            <person name="Calteau A."/>
            <person name="Nielsen K.L."/>
            <person name="Nielsen P.H."/>
        </authorList>
    </citation>
    <scope>NUCLEOTIDE SEQUENCE [LARGE SCALE GENOMIC DNA]</scope>
    <source>
        <strain evidence="9 10">Lp2</strain>
    </source>
</reference>
<dbReference type="eggNOG" id="COG0697">
    <property type="taxonomic scope" value="Bacteria"/>
</dbReference>
<dbReference type="GO" id="GO:0005886">
    <property type="term" value="C:plasma membrane"/>
    <property type="evidence" value="ECO:0007669"/>
    <property type="project" value="UniProtKB-SubCell"/>
</dbReference>
<evidence type="ECO:0000256" key="2">
    <source>
        <dbReference type="ARBA" id="ARBA00007362"/>
    </source>
</evidence>
<evidence type="ECO:0000313" key="10">
    <source>
        <dbReference type="Proteomes" id="UP000013167"/>
    </source>
</evidence>